<reference evidence="2 3" key="1">
    <citation type="submission" date="2019-03" db="EMBL/GenBank/DDBJ databases">
        <title>First draft genome of Liparis tanakae, snailfish: a comprehensive survey of snailfish specific genes.</title>
        <authorList>
            <person name="Kim W."/>
            <person name="Song I."/>
            <person name="Jeong J.-H."/>
            <person name="Kim D."/>
            <person name="Kim S."/>
            <person name="Ryu S."/>
            <person name="Song J.Y."/>
            <person name="Lee S.K."/>
        </authorList>
    </citation>
    <scope>NUCLEOTIDE SEQUENCE [LARGE SCALE GENOMIC DNA]</scope>
    <source>
        <tissue evidence="2">Muscle</tissue>
    </source>
</reference>
<comment type="caution">
    <text evidence="2">The sequence shown here is derived from an EMBL/GenBank/DDBJ whole genome shotgun (WGS) entry which is preliminary data.</text>
</comment>
<accession>A0A4Z2I5F5</accession>
<dbReference type="Proteomes" id="UP000314294">
    <property type="component" value="Unassembled WGS sequence"/>
</dbReference>
<keyword evidence="3" id="KW-1185">Reference proteome</keyword>
<dbReference type="EMBL" id="SRLO01000126">
    <property type="protein sequence ID" value="TNN73247.1"/>
    <property type="molecule type" value="Genomic_DNA"/>
</dbReference>
<proteinExistence type="predicted"/>
<organism evidence="2 3">
    <name type="scientific">Liparis tanakae</name>
    <name type="common">Tanaka's snailfish</name>
    <dbReference type="NCBI Taxonomy" id="230148"/>
    <lineage>
        <taxon>Eukaryota</taxon>
        <taxon>Metazoa</taxon>
        <taxon>Chordata</taxon>
        <taxon>Craniata</taxon>
        <taxon>Vertebrata</taxon>
        <taxon>Euteleostomi</taxon>
        <taxon>Actinopterygii</taxon>
        <taxon>Neopterygii</taxon>
        <taxon>Teleostei</taxon>
        <taxon>Neoteleostei</taxon>
        <taxon>Acanthomorphata</taxon>
        <taxon>Eupercaria</taxon>
        <taxon>Perciformes</taxon>
        <taxon>Cottioidei</taxon>
        <taxon>Cottales</taxon>
        <taxon>Liparidae</taxon>
        <taxon>Liparis</taxon>
    </lineage>
</organism>
<feature type="region of interest" description="Disordered" evidence="1">
    <location>
        <begin position="80"/>
        <end position="116"/>
    </location>
</feature>
<sequence length="116" mass="12152">MKPKFEPPLVSLAPCIVIQFGLDKTVLSDHCDPNGTFLPTPPSATSRCVLSAHSKMSVQWPVCSINTSVRAASGRVCGGTSAGFSGHDRPQLIKPPSDAGGNDHGRSRGNALRPCV</sequence>
<name>A0A4Z2I5F5_9TELE</name>
<dbReference type="AlphaFoldDB" id="A0A4Z2I5F5"/>
<evidence type="ECO:0000256" key="1">
    <source>
        <dbReference type="SAM" id="MobiDB-lite"/>
    </source>
</evidence>
<evidence type="ECO:0000313" key="2">
    <source>
        <dbReference type="EMBL" id="TNN73247.1"/>
    </source>
</evidence>
<protein>
    <submittedName>
        <fullName evidence="2">Uncharacterized protein</fullName>
    </submittedName>
</protein>
<gene>
    <name evidence="2" type="ORF">EYF80_016410</name>
</gene>
<evidence type="ECO:0000313" key="3">
    <source>
        <dbReference type="Proteomes" id="UP000314294"/>
    </source>
</evidence>